<keyword evidence="3" id="KW-1185">Reference proteome</keyword>
<feature type="compositionally biased region" description="Basic and acidic residues" evidence="1">
    <location>
        <begin position="15"/>
        <end position="25"/>
    </location>
</feature>
<dbReference type="Proteomes" id="UP001497512">
    <property type="component" value="Chromosome 9"/>
</dbReference>
<dbReference type="EMBL" id="OZ019901">
    <property type="protein sequence ID" value="CAK9236641.1"/>
    <property type="molecule type" value="Genomic_DNA"/>
</dbReference>
<feature type="compositionally biased region" description="Basic and acidic residues" evidence="1">
    <location>
        <begin position="46"/>
        <end position="60"/>
    </location>
</feature>
<organism evidence="2 3">
    <name type="scientific">Sphagnum troendelagicum</name>
    <dbReference type="NCBI Taxonomy" id="128251"/>
    <lineage>
        <taxon>Eukaryota</taxon>
        <taxon>Viridiplantae</taxon>
        <taxon>Streptophyta</taxon>
        <taxon>Embryophyta</taxon>
        <taxon>Bryophyta</taxon>
        <taxon>Sphagnophytina</taxon>
        <taxon>Sphagnopsida</taxon>
        <taxon>Sphagnales</taxon>
        <taxon>Sphagnaceae</taxon>
        <taxon>Sphagnum</taxon>
    </lineage>
</organism>
<gene>
    <name evidence="2" type="ORF">CSSPTR1EN2_LOCUS23041</name>
</gene>
<reference evidence="2" key="1">
    <citation type="submission" date="2024-02" db="EMBL/GenBank/DDBJ databases">
        <authorList>
            <consortium name="ELIXIR-Norway"/>
            <consortium name="Elixir Norway"/>
        </authorList>
    </citation>
    <scope>NUCLEOTIDE SEQUENCE</scope>
</reference>
<evidence type="ECO:0000313" key="2">
    <source>
        <dbReference type="EMBL" id="CAK9236641.1"/>
    </source>
</evidence>
<sequence>MAVIGGGSKYLTGFKETDKDEEDGKTISVHATDGEKTIGFGQDSEALAREENQRAERRLEASVTRKRRGSDNDPAKHSVDVLASFVQTFTKPEDIDELVELTQVHPLFQHLYIFPSYHKGWKILKRAKEASNPERLVSLGWELLQCARHHTEVVHICAVNCDCKLGSRIVI</sequence>
<accession>A0ABP0V2L8</accession>
<evidence type="ECO:0000313" key="3">
    <source>
        <dbReference type="Proteomes" id="UP001497512"/>
    </source>
</evidence>
<protein>
    <submittedName>
        <fullName evidence="2">Uncharacterized protein</fullName>
    </submittedName>
</protein>
<proteinExistence type="predicted"/>
<evidence type="ECO:0000256" key="1">
    <source>
        <dbReference type="SAM" id="MobiDB-lite"/>
    </source>
</evidence>
<feature type="region of interest" description="Disordered" evidence="1">
    <location>
        <begin position="1"/>
        <end position="76"/>
    </location>
</feature>
<name>A0ABP0V2L8_9BRYO</name>